<keyword evidence="2" id="KW-1185">Reference proteome</keyword>
<organism evidence="1 2">
    <name type="scientific">Evansella tamaricis</name>
    <dbReference type="NCBI Taxonomy" id="2069301"/>
    <lineage>
        <taxon>Bacteria</taxon>
        <taxon>Bacillati</taxon>
        <taxon>Bacillota</taxon>
        <taxon>Bacilli</taxon>
        <taxon>Bacillales</taxon>
        <taxon>Bacillaceae</taxon>
        <taxon>Evansella</taxon>
    </lineage>
</organism>
<gene>
    <name evidence="1" type="ORF">KS419_15385</name>
</gene>
<proteinExistence type="predicted"/>
<evidence type="ECO:0000313" key="1">
    <source>
        <dbReference type="EMBL" id="MBU9713114.1"/>
    </source>
</evidence>
<dbReference type="RefSeq" id="WP_217067284.1">
    <property type="nucleotide sequence ID" value="NZ_JAHQCS010000121.1"/>
</dbReference>
<reference evidence="1 2" key="1">
    <citation type="submission" date="2021-06" db="EMBL/GenBank/DDBJ databases">
        <title>Bacillus sp. RD4P76, an endophyte from a halophyte.</title>
        <authorList>
            <person name="Sun J.-Q."/>
        </authorList>
    </citation>
    <scope>NUCLEOTIDE SEQUENCE [LARGE SCALE GENOMIC DNA]</scope>
    <source>
        <strain evidence="1 2">CGMCC 1.15917</strain>
    </source>
</reference>
<accession>A0ABS6JHH4</accession>
<protein>
    <submittedName>
        <fullName evidence="1">Uncharacterized protein</fullName>
    </submittedName>
</protein>
<evidence type="ECO:0000313" key="2">
    <source>
        <dbReference type="Proteomes" id="UP000784880"/>
    </source>
</evidence>
<dbReference type="EMBL" id="JAHQCS010000121">
    <property type="protein sequence ID" value="MBU9713114.1"/>
    <property type="molecule type" value="Genomic_DNA"/>
</dbReference>
<dbReference type="Proteomes" id="UP000784880">
    <property type="component" value="Unassembled WGS sequence"/>
</dbReference>
<sequence>MITIGDYVIVNKQGYTGYVGKGKVIDICKDFKDMEQYFSEDHPYYSIYVSWIQNNREIYIVDLDGNLGKAGFFIKELTKG</sequence>
<name>A0ABS6JHH4_9BACI</name>
<comment type="caution">
    <text evidence="1">The sequence shown here is derived from an EMBL/GenBank/DDBJ whole genome shotgun (WGS) entry which is preliminary data.</text>
</comment>